<evidence type="ECO:0000256" key="1">
    <source>
        <dbReference type="ARBA" id="ARBA00008784"/>
    </source>
</evidence>
<dbReference type="Pfam" id="PF22247">
    <property type="entry name" value="Diox-like_N"/>
    <property type="match status" value="1"/>
</dbReference>
<reference evidence="10 11" key="1">
    <citation type="submission" date="2017-08" db="EMBL/GenBank/DDBJ databases">
        <title>Burning lignite coal seam in the remote Altai Mountains harbors a hydrogen-driven thermophilic microbial community.</title>
        <authorList>
            <person name="Kadnikov V.V."/>
            <person name="Mardanov A.V."/>
            <person name="Ivasenko D."/>
            <person name="Beletsky A.V."/>
            <person name="Karnachuk O.V."/>
            <person name="Ravin N.V."/>
        </authorList>
    </citation>
    <scope>NUCLEOTIDE SEQUENCE [LARGE SCALE GENOMIC DNA]</scope>
    <source>
        <strain evidence="10">AL33</strain>
    </source>
</reference>
<evidence type="ECO:0000256" key="2">
    <source>
        <dbReference type="ARBA" id="ARBA00011881"/>
    </source>
</evidence>
<name>A0A2T5G3Q9_HYDSH</name>
<dbReference type="GO" id="GO:0008198">
    <property type="term" value="F:ferrous iron binding"/>
    <property type="evidence" value="ECO:0007669"/>
    <property type="project" value="InterPro"/>
</dbReference>
<dbReference type="InterPro" id="IPR037523">
    <property type="entry name" value="VOC_core"/>
</dbReference>
<dbReference type="InterPro" id="IPR017624">
    <property type="entry name" value="Catechol_2-3_dOase"/>
</dbReference>
<evidence type="ECO:0000256" key="3">
    <source>
        <dbReference type="ARBA" id="ARBA00022723"/>
    </source>
</evidence>
<evidence type="ECO:0000259" key="9">
    <source>
        <dbReference type="PROSITE" id="PS51819"/>
    </source>
</evidence>
<keyword evidence="6 10" id="KW-0223">Dioxygenase</keyword>
<dbReference type="Pfam" id="PF00903">
    <property type="entry name" value="Glyoxalase"/>
    <property type="match status" value="1"/>
</dbReference>
<proteinExistence type="inferred from homology"/>
<keyword evidence="5" id="KW-0058">Aromatic hydrocarbons catabolism</keyword>
<dbReference type="InterPro" id="IPR004360">
    <property type="entry name" value="Glyas_Fos-R_dOase_dom"/>
</dbReference>
<comment type="subunit">
    <text evidence="2">Homotetramer.</text>
</comment>
<evidence type="ECO:0000256" key="4">
    <source>
        <dbReference type="ARBA" id="ARBA00022737"/>
    </source>
</evidence>
<feature type="region of interest" description="Disordered" evidence="8">
    <location>
        <begin position="1"/>
        <end position="28"/>
    </location>
</feature>
<feature type="domain" description="VOC" evidence="9">
    <location>
        <begin position="199"/>
        <end position="319"/>
    </location>
</feature>
<dbReference type="PROSITE" id="PS51819">
    <property type="entry name" value="VOC"/>
    <property type="match status" value="2"/>
</dbReference>
<evidence type="ECO:0000256" key="5">
    <source>
        <dbReference type="ARBA" id="ARBA00022797"/>
    </source>
</evidence>
<keyword evidence="3" id="KW-0479">Metal-binding</keyword>
<dbReference type="GO" id="GO:0018577">
    <property type="term" value="F:catechol 2,3-dioxygenase activity"/>
    <property type="evidence" value="ECO:0007669"/>
    <property type="project" value="InterPro"/>
</dbReference>
<evidence type="ECO:0000256" key="6">
    <source>
        <dbReference type="ARBA" id="ARBA00022964"/>
    </source>
</evidence>
<organism evidence="10 11">
    <name type="scientific">Hydrogenibacillus schlegelii</name>
    <name type="common">Bacillus schlegelii</name>
    <dbReference type="NCBI Taxonomy" id="1484"/>
    <lineage>
        <taxon>Bacteria</taxon>
        <taxon>Bacillati</taxon>
        <taxon>Bacillota</taxon>
        <taxon>Bacilli</taxon>
        <taxon>Bacillales</taxon>
        <taxon>Bacillales Family X. Incertae Sedis</taxon>
        <taxon>Hydrogenibacillus</taxon>
    </lineage>
</organism>
<dbReference type="CDD" id="cd07243">
    <property type="entry name" value="2_3_CTD_C"/>
    <property type="match status" value="1"/>
</dbReference>
<evidence type="ECO:0000256" key="7">
    <source>
        <dbReference type="ARBA" id="ARBA00023002"/>
    </source>
</evidence>
<sequence length="359" mass="40988">MRSPAPMRDPAAGRPGQTPCKYRSAGKIAALKKPPEQKRFRDKDRTRRVHTMGEGIMRLGYVVTRVTDLEAARKHYIEVMGMEATDRTDSAIYLKGWDEYDHHSIVLKKADRPGLEKMGFKVHTYDDLAELEKRLIQYGASVTRFSKGENHKVGEGVRFRLPSGHVMELYVEMEYVGKALPQLNPPPWPEGLIGVGAPRIDHLLITAERPHETVDFLMKALNFYMSEMVVEKPDSDVPIAAWLFRSNTPHDIAIIPGKDEGLHHFAFWLDEFNDLRKAGDVFSKHDVPIDVGIERHGITRGQTIYYFDPSGNRNEVFTGGYIAYPDMPVVKWTVDQLARGIFYFNHRQEWMEGFTGVTT</sequence>
<dbReference type="Proteomes" id="UP000244180">
    <property type="component" value="Unassembled WGS sequence"/>
</dbReference>
<dbReference type="InterPro" id="IPR029068">
    <property type="entry name" value="Glyas_Bleomycin-R_OHBP_Dase"/>
</dbReference>
<evidence type="ECO:0000313" key="10">
    <source>
        <dbReference type="EMBL" id="PTQ50792.1"/>
    </source>
</evidence>
<feature type="domain" description="VOC" evidence="9">
    <location>
        <begin position="58"/>
        <end position="172"/>
    </location>
</feature>
<accession>A0A2T5G3Q9</accession>
<gene>
    <name evidence="10" type="ORF">HSCHL_2581</name>
</gene>
<comment type="similarity">
    <text evidence="1">Belongs to the extradiol ring-cleavage dioxygenase family.</text>
</comment>
<dbReference type="AlphaFoldDB" id="A0A2T5G3Q9"/>
<keyword evidence="4" id="KW-0677">Repeat</keyword>
<dbReference type="NCBIfam" id="TIGR03211">
    <property type="entry name" value="catechol_2_3"/>
    <property type="match status" value="1"/>
</dbReference>
<evidence type="ECO:0000256" key="8">
    <source>
        <dbReference type="SAM" id="MobiDB-lite"/>
    </source>
</evidence>
<evidence type="ECO:0000313" key="11">
    <source>
        <dbReference type="Proteomes" id="UP000244180"/>
    </source>
</evidence>
<dbReference type="SUPFAM" id="SSF54593">
    <property type="entry name" value="Glyoxalase/Bleomycin resistance protein/Dihydroxybiphenyl dioxygenase"/>
    <property type="match status" value="1"/>
</dbReference>
<dbReference type="Gene3D" id="3.10.180.10">
    <property type="entry name" value="2,3-Dihydroxybiphenyl 1,2-Dioxygenase, domain 1"/>
    <property type="match status" value="2"/>
</dbReference>
<dbReference type="InterPro" id="IPR054560">
    <property type="entry name" value="XylE-like_N"/>
</dbReference>
<dbReference type="EMBL" id="PEBV01000075">
    <property type="protein sequence ID" value="PTQ50792.1"/>
    <property type="molecule type" value="Genomic_DNA"/>
</dbReference>
<keyword evidence="7" id="KW-0560">Oxidoreductase</keyword>
<protein>
    <submittedName>
        <fullName evidence="10">Catechol 2,3-dioxygenase</fullName>
    </submittedName>
</protein>
<comment type="caution">
    <text evidence="10">The sequence shown here is derived from an EMBL/GenBank/DDBJ whole genome shotgun (WGS) entry which is preliminary data.</text>
</comment>